<name>A0A6A6SS79_9PLEO</name>
<evidence type="ECO:0000256" key="3">
    <source>
        <dbReference type="ARBA" id="ARBA00022741"/>
    </source>
</evidence>
<feature type="domain" description="AAA+ ATPase" evidence="9">
    <location>
        <begin position="507"/>
        <end position="643"/>
    </location>
</feature>
<dbReference type="GO" id="GO:0042254">
    <property type="term" value="P:ribosome biogenesis"/>
    <property type="evidence" value="ECO:0007669"/>
    <property type="project" value="TreeGrafter"/>
</dbReference>
<reference evidence="10" key="1">
    <citation type="journal article" date="2020" name="Stud. Mycol.">
        <title>101 Dothideomycetes genomes: a test case for predicting lifestyles and emergence of pathogens.</title>
        <authorList>
            <person name="Haridas S."/>
            <person name="Albert R."/>
            <person name="Binder M."/>
            <person name="Bloem J."/>
            <person name="Labutti K."/>
            <person name="Salamov A."/>
            <person name="Andreopoulos B."/>
            <person name="Baker S."/>
            <person name="Barry K."/>
            <person name="Bills G."/>
            <person name="Bluhm B."/>
            <person name="Cannon C."/>
            <person name="Castanera R."/>
            <person name="Culley D."/>
            <person name="Daum C."/>
            <person name="Ezra D."/>
            <person name="Gonzalez J."/>
            <person name="Henrissat B."/>
            <person name="Kuo A."/>
            <person name="Liang C."/>
            <person name="Lipzen A."/>
            <person name="Lutzoni F."/>
            <person name="Magnuson J."/>
            <person name="Mondo S."/>
            <person name="Nolan M."/>
            <person name="Ohm R."/>
            <person name="Pangilinan J."/>
            <person name="Park H.-J."/>
            <person name="Ramirez L."/>
            <person name="Alfaro M."/>
            <person name="Sun H."/>
            <person name="Tritt A."/>
            <person name="Yoshinaga Y."/>
            <person name="Zwiers L.-H."/>
            <person name="Turgeon B."/>
            <person name="Goodwin S."/>
            <person name="Spatafora J."/>
            <person name="Crous P."/>
            <person name="Grigoriev I."/>
        </authorList>
    </citation>
    <scope>NUCLEOTIDE SEQUENCE</scope>
    <source>
        <strain evidence="10">CBS 122681</strain>
    </source>
</reference>
<evidence type="ECO:0000256" key="7">
    <source>
        <dbReference type="ARBA" id="ARBA00048778"/>
    </source>
</evidence>
<dbReference type="GO" id="GO:0003723">
    <property type="term" value="F:RNA binding"/>
    <property type="evidence" value="ECO:0007669"/>
    <property type="project" value="TreeGrafter"/>
</dbReference>
<evidence type="ECO:0000313" key="11">
    <source>
        <dbReference type="Proteomes" id="UP000799324"/>
    </source>
</evidence>
<comment type="similarity">
    <text evidence="1">Belongs to the AAA ATPase family.</text>
</comment>
<feature type="region of interest" description="Disordered" evidence="8">
    <location>
        <begin position="71"/>
        <end position="90"/>
    </location>
</feature>
<keyword evidence="2" id="KW-0962">Peroxisome biogenesis</keyword>
<dbReference type="InterPro" id="IPR003959">
    <property type="entry name" value="ATPase_AAA_core"/>
</dbReference>
<proteinExistence type="inferred from homology"/>
<dbReference type="GO" id="GO:1990275">
    <property type="term" value="F:preribosome binding"/>
    <property type="evidence" value="ECO:0007669"/>
    <property type="project" value="TreeGrafter"/>
</dbReference>
<protein>
    <recommendedName>
        <fullName evidence="6">Peroxisomal ATPase PEX1</fullName>
    </recommendedName>
    <alternativeName>
        <fullName evidence="5">Peroxin-1</fullName>
    </alternativeName>
</protein>
<dbReference type="GO" id="GO:0016887">
    <property type="term" value="F:ATP hydrolysis activity"/>
    <property type="evidence" value="ECO:0007669"/>
    <property type="project" value="InterPro"/>
</dbReference>
<feature type="domain" description="AAA+ ATPase" evidence="9">
    <location>
        <begin position="200"/>
        <end position="340"/>
    </location>
</feature>
<dbReference type="InterPro" id="IPR041569">
    <property type="entry name" value="AAA_lid_3"/>
</dbReference>
<dbReference type="InterPro" id="IPR050168">
    <property type="entry name" value="AAA_ATPase_domain"/>
</dbReference>
<dbReference type="GO" id="GO:0007031">
    <property type="term" value="P:peroxisome organization"/>
    <property type="evidence" value="ECO:0007669"/>
    <property type="project" value="UniProtKB-KW"/>
</dbReference>
<evidence type="ECO:0000256" key="5">
    <source>
        <dbReference type="ARBA" id="ARBA00032509"/>
    </source>
</evidence>
<gene>
    <name evidence="10" type="ORF">K491DRAFT_720621</name>
</gene>
<feature type="compositionally biased region" description="Acidic residues" evidence="8">
    <location>
        <begin position="71"/>
        <end position="80"/>
    </location>
</feature>
<evidence type="ECO:0000256" key="8">
    <source>
        <dbReference type="SAM" id="MobiDB-lite"/>
    </source>
</evidence>
<feature type="compositionally biased region" description="Basic and acidic residues" evidence="8">
    <location>
        <begin position="122"/>
        <end position="156"/>
    </location>
</feature>
<feature type="region of interest" description="Disordered" evidence="8">
    <location>
        <begin position="111"/>
        <end position="164"/>
    </location>
</feature>
<organism evidence="10 11">
    <name type="scientific">Lophiostoma macrostomum CBS 122681</name>
    <dbReference type="NCBI Taxonomy" id="1314788"/>
    <lineage>
        <taxon>Eukaryota</taxon>
        <taxon>Fungi</taxon>
        <taxon>Dikarya</taxon>
        <taxon>Ascomycota</taxon>
        <taxon>Pezizomycotina</taxon>
        <taxon>Dothideomycetes</taxon>
        <taxon>Pleosporomycetidae</taxon>
        <taxon>Pleosporales</taxon>
        <taxon>Lophiostomataceae</taxon>
        <taxon>Lophiostoma</taxon>
    </lineage>
</organism>
<dbReference type="AlphaFoldDB" id="A0A6A6SS79"/>
<dbReference type="Gene3D" id="3.40.50.300">
    <property type="entry name" value="P-loop containing nucleotide triphosphate hydrolases"/>
    <property type="match status" value="2"/>
</dbReference>
<sequence>MPARGKSLQQGLDREVYQVVRKFLDDKSYQSSLHLKPSTVYDWIKGSNSSLKRRPKKQLEDSIERVIAVIQEDESEDEETGSIVDDFAGKDGFKEERGGLDIMNRQIVNGWGASSGAATPNGEKEKSRKRDGAKPNGERESKKARRSEPKEEKPKIETAPPSHLSLADVGGAEIVLEQLSKDLVVPLTRPQAYAKRKVPIPRGVLLHGPPGCGKTLICRAYAAALGVPFIEILGPSVVSGMSGESEKQIREIFQKAKEEAPCLIFIDEIDVIAPKRDTAQSQMEKRIVAQLLLSMDSLAMESEEGKPVIVLAATNRPDTLDPALRRGGRFGTEINMGVPNEATREAILRTLTREPKLAPDVDFKALAKATAGFVGADLKDLVSKAGTWSMDRYREALEAQAEQTSADMDIGDGPEPYYRKIERLIQRCKRDDIPEPEGFEDEAIPMAAFEAVLPDITPSSKREGFATVPDTTWRDVGALENVRDELQMAIVEPIKNPQRFEKVGISAPTGVLLWGPPGCGKTLLAKAVAAESKANFISVKGPELLNKYVGESERAIRQVFTRARSSVPCVIFFDELDALVPHRNSEQSESSARVVNTLLTELDGLSTREGIYLIAATNRPDMIDSAMLRPGRLETLLYVELPKPEERVKILKALIQKTPHDPDLAQIAETELCKNLSGADLSALMRKAAQNCLRQGRETVLKDDFELAARNIKPSVGDVKRYEVLRNRFETKL</sequence>
<dbReference type="InterPro" id="IPR027417">
    <property type="entry name" value="P-loop_NTPase"/>
</dbReference>
<dbReference type="PANTHER" id="PTHR23077">
    <property type="entry name" value="AAA-FAMILY ATPASE"/>
    <property type="match status" value="1"/>
</dbReference>
<dbReference type="SUPFAM" id="SSF52540">
    <property type="entry name" value="P-loop containing nucleoside triphosphate hydrolases"/>
    <property type="match status" value="2"/>
</dbReference>
<comment type="catalytic activity">
    <reaction evidence="7">
        <text>ATP + H2O = ADP + phosphate + H(+)</text>
        <dbReference type="Rhea" id="RHEA:13065"/>
        <dbReference type="ChEBI" id="CHEBI:15377"/>
        <dbReference type="ChEBI" id="CHEBI:15378"/>
        <dbReference type="ChEBI" id="CHEBI:30616"/>
        <dbReference type="ChEBI" id="CHEBI:43474"/>
        <dbReference type="ChEBI" id="CHEBI:456216"/>
    </reaction>
    <physiologicalReaction direction="left-to-right" evidence="7">
        <dbReference type="Rhea" id="RHEA:13066"/>
    </physiologicalReaction>
</comment>
<evidence type="ECO:0000313" key="10">
    <source>
        <dbReference type="EMBL" id="KAF2650579.1"/>
    </source>
</evidence>
<evidence type="ECO:0000256" key="6">
    <source>
        <dbReference type="ARBA" id="ARBA00034532"/>
    </source>
</evidence>
<evidence type="ECO:0000256" key="2">
    <source>
        <dbReference type="ARBA" id="ARBA00022593"/>
    </source>
</evidence>
<evidence type="ECO:0000256" key="1">
    <source>
        <dbReference type="ARBA" id="ARBA00006914"/>
    </source>
</evidence>
<evidence type="ECO:0000259" key="9">
    <source>
        <dbReference type="SMART" id="SM00382"/>
    </source>
</evidence>
<dbReference type="InterPro" id="IPR003960">
    <property type="entry name" value="ATPase_AAA_CS"/>
</dbReference>
<dbReference type="PANTHER" id="PTHR23077:SF171">
    <property type="entry name" value="NUCLEAR VALOSIN-CONTAINING PROTEIN-LIKE"/>
    <property type="match status" value="1"/>
</dbReference>
<dbReference type="InterPro" id="IPR003593">
    <property type="entry name" value="AAA+_ATPase"/>
</dbReference>
<keyword evidence="3" id="KW-0547">Nucleotide-binding</keyword>
<accession>A0A6A6SS79</accession>
<dbReference type="Pfam" id="PF00004">
    <property type="entry name" value="AAA"/>
    <property type="match status" value="2"/>
</dbReference>
<dbReference type="PROSITE" id="PS00674">
    <property type="entry name" value="AAA"/>
    <property type="match status" value="1"/>
</dbReference>
<dbReference type="FunFam" id="3.40.50.300:FF:000365">
    <property type="entry name" value="Ribosome biogenesis ATPase RIX7"/>
    <property type="match status" value="1"/>
</dbReference>
<dbReference type="GO" id="GO:0005634">
    <property type="term" value="C:nucleus"/>
    <property type="evidence" value="ECO:0007669"/>
    <property type="project" value="TreeGrafter"/>
</dbReference>
<dbReference type="Proteomes" id="UP000799324">
    <property type="component" value="Unassembled WGS sequence"/>
</dbReference>
<dbReference type="OrthoDB" id="27435at2759"/>
<keyword evidence="4" id="KW-0067">ATP-binding</keyword>
<keyword evidence="11" id="KW-1185">Reference proteome</keyword>
<dbReference type="GO" id="GO:0005524">
    <property type="term" value="F:ATP binding"/>
    <property type="evidence" value="ECO:0007669"/>
    <property type="project" value="UniProtKB-KW"/>
</dbReference>
<dbReference type="SMART" id="SM00382">
    <property type="entry name" value="AAA"/>
    <property type="match status" value="2"/>
</dbReference>
<dbReference type="EMBL" id="MU004450">
    <property type="protein sequence ID" value="KAF2650579.1"/>
    <property type="molecule type" value="Genomic_DNA"/>
</dbReference>
<dbReference type="Pfam" id="PF17862">
    <property type="entry name" value="AAA_lid_3"/>
    <property type="match status" value="2"/>
</dbReference>
<dbReference type="Gene3D" id="1.10.8.60">
    <property type="match status" value="2"/>
</dbReference>
<evidence type="ECO:0000256" key="4">
    <source>
        <dbReference type="ARBA" id="ARBA00022840"/>
    </source>
</evidence>
<dbReference type="FunFam" id="3.40.50.300:FF:000149">
    <property type="entry name" value="Nuclear valosin-containing protein-like"/>
    <property type="match status" value="1"/>
</dbReference>